<evidence type="ECO:0000313" key="3">
    <source>
        <dbReference type="EMBL" id="OCF54731.1"/>
    </source>
</evidence>
<evidence type="ECO:0000313" key="4">
    <source>
        <dbReference type="Proteomes" id="UP000092583"/>
    </source>
</evidence>
<accession>A0A1B9IH03</accession>
<feature type="coiled-coil region" evidence="1">
    <location>
        <begin position="236"/>
        <end position="270"/>
    </location>
</feature>
<keyword evidence="1" id="KW-0175">Coiled coil</keyword>
<sequence length="291" mass="32936">MSDPNHPTPTSLESNIIDLTLDDDDDAFSSRSPSDSITKTSDMDLFISTTQASSDSPSTERFEDDFLLTGSNCLPTDTHIDLALASFNNDMISRSAQFTKLTNQSIPAQNPAHDPHQYLPLDLWNVSYPYEYGQYTQPYPRANEDLTSVMDEVTLNLLSLTKDLAESEKSQNESLRSTIALADKVKNRSKEVEQTLNDLKTSLMAQTPTSTPSSQSTIYPSHLHIDHTSNEHRDPDSSLERRIQHLADRNKQLEDKNERLEMSSLEYQLSFQILQGQLAEKDLQMMQFQNK</sequence>
<dbReference type="EMBL" id="KI669469">
    <property type="protein sequence ID" value="OCF54731.1"/>
    <property type="molecule type" value="Genomic_DNA"/>
</dbReference>
<dbReference type="Proteomes" id="UP000092583">
    <property type="component" value="Unassembled WGS sequence"/>
</dbReference>
<keyword evidence="4" id="KW-1185">Reference proteome</keyword>
<feature type="region of interest" description="Disordered" evidence="2">
    <location>
        <begin position="1"/>
        <end position="40"/>
    </location>
</feature>
<name>A0A1B9IH03_9TREE</name>
<protein>
    <submittedName>
        <fullName evidence="3">Uncharacterized protein</fullName>
    </submittedName>
</protein>
<dbReference type="AlphaFoldDB" id="A0A1B9IH03"/>
<evidence type="ECO:0000256" key="2">
    <source>
        <dbReference type="SAM" id="MobiDB-lite"/>
    </source>
</evidence>
<proteinExistence type="predicted"/>
<evidence type="ECO:0000256" key="1">
    <source>
        <dbReference type="SAM" id="Coils"/>
    </source>
</evidence>
<reference evidence="4" key="2">
    <citation type="submission" date="2013-12" db="EMBL/GenBank/DDBJ databases">
        <title>Evolution of pathogenesis and genome organization in the Tremellales.</title>
        <authorList>
            <person name="Cuomo C."/>
            <person name="Litvintseva A."/>
            <person name="Heitman J."/>
            <person name="Chen Y."/>
            <person name="Sun S."/>
            <person name="Springer D."/>
            <person name="Dromer F."/>
            <person name="Young S."/>
            <person name="Zeng Q."/>
            <person name="Chapman S."/>
            <person name="Gujja S."/>
            <person name="Saif S."/>
            <person name="Birren B."/>
        </authorList>
    </citation>
    <scope>NUCLEOTIDE SEQUENCE [LARGE SCALE GENOMIC DNA]</scope>
    <source>
        <strain evidence="4">CBS 10435</strain>
    </source>
</reference>
<reference evidence="3 4" key="1">
    <citation type="submission" date="2013-07" db="EMBL/GenBank/DDBJ databases">
        <title>The Genome Sequence of Kwoniella mangroviensis CBS10435.</title>
        <authorList>
            <consortium name="The Broad Institute Genome Sequencing Platform"/>
            <person name="Cuomo C."/>
            <person name="Litvintseva A."/>
            <person name="Chen Y."/>
            <person name="Heitman J."/>
            <person name="Sun S."/>
            <person name="Springer D."/>
            <person name="Dromer F."/>
            <person name="Young S.K."/>
            <person name="Zeng Q."/>
            <person name="Gargeya S."/>
            <person name="Fitzgerald M."/>
            <person name="Abouelleil A."/>
            <person name="Alvarado L."/>
            <person name="Berlin A.M."/>
            <person name="Chapman S.B."/>
            <person name="Dewar J."/>
            <person name="Goldberg J."/>
            <person name="Griggs A."/>
            <person name="Gujja S."/>
            <person name="Hansen M."/>
            <person name="Howarth C."/>
            <person name="Imamovic A."/>
            <person name="Larimer J."/>
            <person name="McCowan C."/>
            <person name="Murphy C."/>
            <person name="Pearson M."/>
            <person name="Priest M."/>
            <person name="Roberts A."/>
            <person name="Saif S."/>
            <person name="Shea T."/>
            <person name="Sykes S."/>
            <person name="Wortman J."/>
            <person name="Nusbaum C."/>
            <person name="Birren B."/>
        </authorList>
    </citation>
    <scope>NUCLEOTIDE SEQUENCE [LARGE SCALE GENOMIC DNA]</scope>
    <source>
        <strain evidence="3 4">CBS 10435</strain>
    </source>
</reference>
<organism evidence="3 4">
    <name type="scientific">Kwoniella mangroviensis CBS 10435</name>
    <dbReference type="NCBI Taxonomy" id="1331196"/>
    <lineage>
        <taxon>Eukaryota</taxon>
        <taxon>Fungi</taxon>
        <taxon>Dikarya</taxon>
        <taxon>Basidiomycota</taxon>
        <taxon>Agaricomycotina</taxon>
        <taxon>Tremellomycetes</taxon>
        <taxon>Tremellales</taxon>
        <taxon>Cryptococcaceae</taxon>
        <taxon>Kwoniella</taxon>
    </lineage>
</organism>
<gene>
    <name evidence="3" type="ORF">L486_07865</name>
</gene>